<dbReference type="AlphaFoldDB" id="A0A1G4U210"/>
<organism evidence="1 2">
    <name type="scientific">Rhizobium mongolense subsp. loessense</name>
    <dbReference type="NCBI Taxonomy" id="158890"/>
    <lineage>
        <taxon>Bacteria</taxon>
        <taxon>Pseudomonadati</taxon>
        <taxon>Pseudomonadota</taxon>
        <taxon>Alphaproteobacteria</taxon>
        <taxon>Hyphomicrobiales</taxon>
        <taxon>Rhizobiaceae</taxon>
        <taxon>Rhizobium/Agrobacterium group</taxon>
        <taxon>Rhizobium</taxon>
    </lineage>
</organism>
<dbReference type="Proteomes" id="UP000199542">
    <property type="component" value="Unassembled WGS sequence"/>
</dbReference>
<accession>A0A1G4U210</accession>
<dbReference type="EMBL" id="FMTM01000016">
    <property type="protein sequence ID" value="SCW87597.1"/>
    <property type="molecule type" value="Genomic_DNA"/>
</dbReference>
<evidence type="ECO:0000313" key="2">
    <source>
        <dbReference type="Proteomes" id="UP000199542"/>
    </source>
</evidence>
<gene>
    <name evidence="1" type="ORF">SAMN02927900_05978</name>
</gene>
<evidence type="ECO:0000313" key="1">
    <source>
        <dbReference type="EMBL" id="SCW87597.1"/>
    </source>
</evidence>
<protein>
    <submittedName>
        <fullName evidence="1">Uncharacterized protein</fullName>
    </submittedName>
</protein>
<reference evidence="1 2" key="1">
    <citation type="submission" date="2016-10" db="EMBL/GenBank/DDBJ databases">
        <authorList>
            <person name="de Groot N.N."/>
        </authorList>
    </citation>
    <scope>NUCLEOTIDE SEQUENCE [LARGE SCALE GENOMIC DNA]</scope>
    <source>
        <strain evidence="1 2">CGMCC 1.3401</strain>
    </source>
</reference>
<sequence>MTDVRRCLNFEDVWRRPFRKRSPGLRDENAGASCSKVFPVGFVATHKQTRSLRSQVASSRGMLKIFRDAVLVQRALRPSCPYLGSGTPSSTASATSRSGRQRLILRWNSAAIALFDKAPDVPMPQAQFRRAARLSPSWSSSPAMFSKVFALRIRRPCRPSGTRIPLPVSLVMVRETVSVVSPR</sequence>
<name>A0A1G4U210_9HYPH</name>
<proteinExistence type="predicted"/>